<evidence type="ECO:0000313" key="2">
    <source>
        <dbReference type="EMBL" id="CRF40048.1"/>
    </source>
</evidence>
<feature type="transmembrane region" description="Helical" evidence="1">
    <location>
        <begin position="35"/>
        <end position="60"/>
    </location>
</feature>
<organism evidence="2 3">
    <name type="scientific">Laurencia snackeyi</name>
    <dbReference type="NCBI Taxonomy" id="1858662"/>
    <lineage>
        <taxon>Eukaryota</taxon>
        <taxon>Rhodophyta</taxon>
        <taxon>Florideophyceae</taxon>
        <taxon>Rhodymeniophycidae</taxon>
        <taxon>Ceramiales</taxon>
        <taxon>Rhodomelaceae</taxon>
        <taxon>Laurencieae</taxon>
        <taxon>Laurencia</taxon>
    </lineage>
</organism>
<feature type="transmembrane region" description="Helical" evidence="1">
    <location>
        <begin position="105"/>
        <end position="129"/>
    </location>
</feature>
<protein>
    <submittedName>
        <fullName evidence="2">Thiol:disulfi de interchange protein</fullName>
    </submittedName>
</protein>
<dbReference type="PANTHER" id="PTHR31272:SF9">
    <property type="entry name" value="BLL1027 PROTEIN"/>
    <property type="match status" value="1"/>
</dbReference>
<geneLocation type="plastid" evidence="2"/>
<keyword evidence="1" id="KW-0812">Transmembrane</keyword>
<feature type="transmembrane region" description="Helical" evidence="1">
    <location>
        <begin position="149"/>
        <end position="175"/>
    </location>
</feature>
<keyword evidence="1" id="KW-0472">Membrane</keyword>
<dbReference type="Proteomes" id="UP000307987">
    <property type="component" value="Plastid JFC0032_plastid"/>
</dbReference>
<evidence type="ECO:0000313" key="3">
    <source>
        <dbReference type="Proteomes" id="UP000307987"/>
    </source>
</evidence>
<reference evidence="3" key="1">
    <citation type="journal article" date="2017" name="BMC Genomics">
        <title>Complete chloroplast genome of Gracilaria firma (Gracilariaceae, Rhodophyta), with discussion on the use of chloroplast phylogenomics in the subclass Rhodymeniophycidae.</title>
        <authorList>
            <person name="Ng P.K."/>
            <person name="Lin S.M."/>
            <person name="Lim P.E."/>
            <person name="Liu L.C."/>
            <person name="Chen C.M."/>
            <person name="Pai T.W."/>
        </authorList>
    </citation>
    <scope>NUCLEOTIDE SEQUENCE [LARGE SCALE GENOMIC DNA]</scope>
</reference>
<feature type="transmembrane region" description="Helical" evidence="1">
    <location>
        <begin position="182"/>
        <end position="203"/>
    </location>
</feature>
<feature type="transmembrane region" description="Helical" evidence="1">
    <location>
        <begin position="72"/>
        <end position="93"/>
    </location>
</feature>
<dbReference type="AlphaFoldDB" id="A0A0G4KBU6"/>
<gene>
    <name evidence="2" type="primary">dsbD</name>
</gene>
<proteinExistence type="predicted"/>
<keyword evidence="1" id="KW-1133">Transmembrane helix</keyword>
<dbReference type="InterPro" id="IPR051790">
    <property type="entry name" value="Cytochrome_c-biogenesis_DsbD"/>
</dbReference>
<accession>A0A0G4KBU6</accession>
<feature type="transmembrane region" description="Helical" evidence="1">
    <location>
        <begin position="223"/>
        <end position="241"/>
    </location>
</feature>
<dbReference type="EMBL" id="LN833431">
    <property type="protein sequence ID" value="CRF40048.1"/>
    <property type="molecule type" value="Genomic_DNA"/>
</dbReference>
<keyword evidence="2" id="KW-0934">Plastid</keyword>
<name>A0A0G4KBU6_9FLOR</name>
<dbReference type="PANTHER" id="PTHR31272">
    <property type="entry name" value="CYTOCHROME C-TYPE BIOGENESIS PROTEIN HI_1454-RELATED"/>
    <property type="match status" value="1"/>
</dbReference>
<sequence>MFYLTQIFDKYQVLLYLLYNNIYQFLRINYGSANFFFIPLFICMGILTVLTPCFISMFPILVTYIRSTTNQFLNNALFIFGVMTSVLFTLLISNSINLYSFVYKLPILSSLFLICISLNLMQVLDLLFVPQMLYSRLNRIKNLNTSLQTYITGIFIGFASAPCNTSIVLLFTFLLKHSASNIFVLLYLFVYLLGCFLVLIALLNLKINFNNSNFYYLTLLWDLIFPLSGSILLIFSLLLFLRKTFL</sequence>
<evidence type="ECO:0000256" key="1">
    <source>
        <dbReference type="SAM" id="Phobius"/>
    </source>
</evidence>